<evidence type="ECO:0000259" key="3">
    <source>
        <dbReference type="Pfam" id="PF04536"/>
    </source>
</evidence>
<sequence>MGMDRLKDVVMDSHHRSRRRARNAWARLAVLLMLALLGLNLAAQPLRAIPKLTSPVTDTTGTLDAATQSTLRERSLDLQRRKGSQLMLLMIDSTGSESIEAYAQRVFEQWKPGRADIDDGVLIVVAKTDRRMRIHVGYGLEQTVTDEAATQVIDEYLTPAFRNGEYGEGLLRGSDALIGLIDGTPLPEPDNSMPMPLLIFVSIFGTLFALPFIVVPVLGMRAAWRRGPLAFFGRWAIVAVAAGWALAASYSAIVSETSWERFMPLVLITYLTTIFTFFTAFGDGGWRSGTRGDDDDDRRRRRSRSSSSSSSSSSYSGGGGRSGGSGSSGSW</sequence>
<dbReference type="Gene3D" id="3.10.310.50">
    <property type="match status" value="1"/>
</dbReference>
<dbReference type="Proteomes" id="UP000023435">
    <property type="component" value="Unassembled WGS sequence"/>
</dbReference>
<keyword evidence="2" id="KW-1133">Transmembrane helix</keyword>
<organism evidence="4 5">
    <name type="scientific">Lysobacter capsici AZ78</name>
    <dbReference type="NCBI Taxonomy" id="1444315"/>
    <lineage>
        <taxon>Bacteria</taxon>
        <taxon>Pseudomonadati</taxon>
        <taxon>Pseudomonadota</taxon>
        <taxon>Gammaproteobacteria</taxon>
        <taxon>Lysobacterales</taxon>
        <taxon>Lysobacteraceae</taxon>
        <taxon>Lysobacter</taxon>
    </lineage>
</organism>
<dbReference type="Pfam" id="PF04536">
    <property type="entry name" value="TPM_phosphatase"/>
    <property type="match status" value="1"/>
</dbReference>
<keyword evidence="5" id="KW-1185">Reference proteome</keyword>
<evidence type="ECO:0000256" key="2">
    <source>
        <dbReference type="SAM" id="Phobius"/>
    </source>
</evidence>
<feature type="transmembrane region" description="Helical" evidence="2">
    <location>
        <begin position="197"/>
        <end position="219"/>
    </location>
</feature>
<dbReference type="AlphaFoldDB" id="A0A120AHX4"/>
<feature type="transmembrane region" description="Helical" evidence="2">
    <location>
        <begin position="231"/>
        <end position="250"/>
    </location>
</feature>
<feature type="region of interest" description="Disordered" evidence="1">
    <location>
        <begin position="289"/>
        <end position="331"/>
    </location>
</feature>
<dbReference type="EMBL" id="JAJA02000001">
    <property type="protein sequence ID" value="KWS06862.1"/>
    <property type="molecule type" value="Genomic_DNA"/>
</dbReference>
<name>A0A120AHX4_9GAMM</name>
<keyword evidence="2" id="KW-0472">Membrane</keyword>
<dbReference type="PANTHER" id="PTHR30373:SF2">
    <property type="entry name" value="UPF0603 PROTEIN YGCG"/>
    <property type="match status" value="1"/>
</dbReference>
<feature type="compositionally biased region" description="Low complexity" evidence="1">
    <location>
        <begin position="305"/>
        <end position="315"/>
    </location>
</feature>
<dbReference type="InterPro" id="IPR007621">
    <property type="entry name" value="TPM_dom"/>
</dbReference>
<gene>
    <name evidence="4" type="ORF">AZ78_4422</name>
</gene>
<evidence type="ECO:0000256" key="1">
    <source>
        <dbReference type="SAM" id="MobiDB-lite"/>
    </source>
</evidence>
<feature type="transmembrane region" description="Helical" evidence="2">
    <location>
        <begin position="262"/>
        <end position="281"/>
    </location>
</feature>
<keyword evidence="2" id="KW-0812">Transmembrane</keyword>
<evidence type="ECO:0000313" key="5">
    <source>
        <dbReference type="Proteomes" id="UP000023435"/>
    </source>
</evidence>
<comment type="caution">
    <text evidence="4">The sequence shown here is derived from an EMBL/GenBank/DDBJ whole genome shotgun (WGS) entry which is preliminary data.</text>
</comment>
<proteinExistence type="predicted"/>
<protein>
    <submittedName>
        <fullName evidence="4">Beta-propeller domains of methanol dehydrogenase type</fullName>
    </submittedName>
</protein>
<feature type="domain" description="TPM" evidence="3">
    <location>
        <begin position="56"/>
        <end position="178"/>
    </location>
</feature>
<reference evidence="4 5" key="1">
    <citation type="journal article" date="2014" name="Genome Announc.">
        <title>Draft Genome Sequence of Lysobacter capsici AZ78, a Bacterium Antagonistic to Plant-Pathogenic Oomycetes.</title>
        <authorList>
            <person name="Puopolo G."/>
            <person name="Sonego P."/>
            <person name="Engelen K."/>
            <person name="Pertot I."/>
        </authorList>
    </citation>
    <scope>NUCLEOTIDE SEQUENCE [LARGE SCALE GENOMIC DNA]</scope>
    <source>
        <strain evidence="4 5">AZ78</strain>
    </source>
</reference>
<evidence type="ECO:0000313" key="4">
    <source>
        <dbReference type="EMBL" id="KWS06862.1"/>
    </source>
</evidence>
<dbReference type="PANTHER" id="PTHR30373">
    <property type="entry name" value="UPF0603 PROTEIN YGCG"/>
    <property type="match status" value="1"/>
</dbReference>
<accession>A0A120AHX4</accession>
<feature type="compositionally biased region" description="Gly residues" evidence="1">
    <location>
        <begin position="316"/>
        <end position="331"/>
    </location>
</feature>